<accession>A0A8B6GMB6</accession>
<protein>
    <recommendedName>
        <fullName evidence="3">Ig-like domain-containing protein</fullName>
    </recommendedName>
</protein>
<proteinExistence type="predicted"/>
<evidence type="ECO:0008006" key="3">
    <source>
        <dbReference type="Google" id="ProtNLM"/>
    </source>
</evidence>
<reference evidence="1" key="1">
    <citation type="submission" date="2018-11" db="EMBL/GenBank/DDBJ databases">
        <authorList>
            <person name="Alioto T."/>
            <person name="Alioto T."/>
        </authorList>
    </citation>
    <scope>NUCLEOTIDE SEQUENCE</scope>
</reference>
<dbReference type="Proteomes" id="UP000596742">
    <property type="component" value="Unassembled WGS sequence"/>
</dbReference>
<evidence type="ECO:0000313" key="1">
    <source>
        <dbReference type="EMBL" id="VDI65883.1"/>
    </source>
</evidence>
<evidence type="ECO:0000313" key="2">
    <source>
        <dbReference type="Proteomes" id="UP000596742"/>
    </source>
</evidence>
<name>A0A8B6GMB6_MYTGA</name>
<dbReference type="OrthoDB" id="6208586at2759"/>
<comment type="caution">
    <text evidence="1">The sequence shown here is derived from an EMBL/GenBank/DDBJ whole genome shotgun (WGS) entry which is preliminary data.</text>
</comment>
<organism evidence="1 2">
    <name type="scientific">Mytilus galloprovincialis</name>
    <name type="common">Mediterranean mussel</name>
    <dbReference type="NCBI Taxonomy" id="29158"/>
    <lineage>
        <taxon>Eukaryota</taxon>
        <taxon>Metazoa</taxon>
        <taxon>Spiralia</taxon>
        <taxon>Lophotrochozoa</taxon>
        <taxon>Mollusca</taxon>
        <taxon>Bivalvia</taxon>
        <taxon>Autobranchia</taxon>
        <taxon>Pteriomorphia</taxon>
        <taxon>Mytilida</taxon>
        <taxon>Mytiloidea</taxon>
        <taxon>Mytilidae</taxon>
        <taxon>Mytilinae</taxon>
        <taxon>Mytilus</taxon>
    </lineage>
</organism>
<gene>
    <name evidence="1" type="ORF">MGAL_10B018768</name>
</gene>
<keyword evidence="2" id="KW-1185">Reference proteome</keyword>
<dbReference type="AlphaFoldDB" id="A0A8B6GMB6"/>
<dbReference type="EMBL" id="UYJE01008666">
    <property type="protein sequence ID" value="VDI65883.1"/>
    <property type="molecule type" value="Genomic_DNA"/>
</dbReference>
<feature type="non-terminal residue" evidence="1">
    <location>
        <position position="195"/>
    </location>
</feature>
<sequence length="195" mass="22087">APFLAIRKRFACNESRGIEISCIGRGELPVDNFGLWIHTFNGHFIRNLTGTRQANISTIVLSCSNDDEGDYLCQAWTRIKDIRQLNNVSNKVVIQGPPKVTEKYLKKVHGEYELSLQVYSASVPIKAEWYKGTDQIANSSIYTQTVAEVLTHRRMYGKVITAAGYSVKLAIKKTSADIKKTKIFSFRDKFTWTCD</sequence>